<dbReference type="EMBL" id="JAMRYU010000008">
    <property type="protein sequence ID" value="MDC4240373.1"/>
    <property type="molecule type" value="Genomic_DNA"/>
</dbReference>
<dbReference type="Proteomes" id="UP001141183">
    <property type="component" value="Unassembled WGS sequence"/>
</dbReference>
<evidence type="ECO:0000313" key="1">
    <source>
        <dbReference type="EMBL" id="MDC4240373.1"/>
    </source>
</evidence>
<proteinExistence type="predicted"/>
<keyword evidence="2" id="KW-1185">Reference proteome</keyword>
<comment type="caution">
    <text evidence="1">The sequence shown here is derived from an EMBL/GenBank/DDBJ whole genome shotgun (WGS) entry which is preliminary data.</text>
</comment>
<gene>
    <name evidence="1" type="ORF">NE398_09365</name>
</gene>
<protein>
    <submittedName>
        <fullName evidence="1">Uncharacterized protein</fullName>
    </submittedName>
</protein>
<dbReference type="RefSeq" id="WP_142418953.1">
    <property type="nucleotide sequence ID" value="NZ_JADMSE010000034.1"/>
</dbReference>
<organism evidence="1 2">
    <name type="scientific">Clostridium tertium</name>
    <dbReference type="NCBI Taxonomy" id="1559"/>
    <lineage>
        <taxon>Bacteria</taxon>
        <taxon>Bacillati</taxon>
        <taxon>Bacillota</taxon>
        <taxon>Clostridia</taxon>
        <taxon>Eubacteriales</taxon>
        <taxon>Clostridiaceae</taxon>
        <taxon>Clostridium</taxon>
    </lineage>
</organism>
<name>A0A9X3XK46_9CLOT</name>
<evidence type="ECO:0000313" key="2">
    <source>
        <dbReference type="Proteomes" id="UP001141183"/>
    </source>
</evidence>
<reference evidence="1" key="1">
    <citation type="submission" date="2022-05" db="EMBL/GenBank/DDBJ databases">
        <title>Draft genome sequence of Clostridium tertium strain CP3 isolated from Peru.</title>
        <authorList>
            <person name="Hurtado R."/>
            <person name="Lima L."/>
            <person name="Sousa T."/>
            <person name="Jaiswal A.K."/>
            <person name="Tiwari S."/>
            <person name="Maturrano L."/>
            <person name="Brenig B."/>
            <person name="Azevedo V."/>
        </authorList>
    </citation>
    <scope>NUCLEOTIDE SEQUENCE</scope>
    <source>
        <strain evidence="1">CP3</strain>
    </source>
</reference>
<dbReference type="AlphaFoldDB" id="A0A9X3XK46"/>
<accession>A0A9X3XK46</accession>
<sequence length="290" mass="34510">MYDIYDILTKNEEFENGYENLPEDFYFKDKTHYYNTCKNCIRKSNILNVEQVHHTLKEFCSKIYDFTINNLDEIKKMKLHYPNKLYLNYINNAVDLNSLLVAIKSISRIIADYEYIFKNGEEVLGESQFRKYTHIEKVTKSRLKKTNEKVIIDKNIKNQLSRIIKKNIKEEKEIRIAQEDLCAKLEVTLTEYQENQLSVFEDYIEDNIKEPTKKLFYLLINLSKNELIGEIDRKTLIITTPNLLKIYNRNNEINKLSIGNLKNIIISLIDMELIKKQPIQSKIKLTILYE</sequence>